<keyword evidence="4" id="KW-0813">Transport</keyword>
<keyword evidence="5" id="KW-1005">Bacterial flagellum biogenesis</keyword>
<evidence type="ECO:0000256" key="1">
    <source>
        <dbReference type="ARBA" id="ARBA00003041"/>
    </source>
</evidence>
<evidence type="ECO:0000256" key="4">
    <source>
        <dbReference type="ARBA" id="ARBA00022448"/>
    </source>
</evidence>
<name>F8F1W4_GRAC1</name>
<keyword evidence="6" id="KW-0653">Protein transport</keyword>
<dbReference type="PANTHER" id="PTHR34982:SF1">
    <property type="entry name" value="FLAGELLAR ASSEMBLY PROTEIN FLIH"/>
    <property type="match status" value="1"/>
</dbReference>
<keyword evidence="10" id="KW-0966">Cell projection</keyword>
<evidence type="ECO:0000259" key="9">
    <source>
        <dbReference type="Pfam" id="PF02108"/>
    </source>
</evidence>
<dbReference type="HOGENOM" id="CLU_077967_0_0_12"/>
<dbReference type="InterPro" id="IPR051472">
    <property type="entry name" value="T3SS_Stator/FliH"/>
</dbReference>
<protein>
    <recommendedName>
        <fullName evidence="3">Flagellar assembly protein FliH</fullName>
    </recommendedName>
</protein>
<keyword evidence="11" id="KW-1185">Reference proteome</keyword>
<evidence type="ECO:0000256" key="5">
    <source>
        <dbReference type="ARBA" id="ARBA00022795"/>
    </source>
</evidence>
<gene>
    <name evidence="10" type="ordered locus">Spica_1668</name>
</gene>
<dbReference type="GO" id="GO:0044781">
    <property type="term" value="P:bacterial-type flagellum organization"/>
    <property type="evidence" value="ECO:0007669"/>
    <property type="project" value="UniProtKB-KW"/>
</dbReference>
<evidence type="ECO:0000256" key="7">
    <source>
        <dbReference type="ARBA" id="ARBA00023225"/>
    </source>
</evidence>
<dbReference type="GO" id="GO:0005829">
    <property type="term" value="C:cytosol"/>
    <property type="evidence" value="ECO:0007669"/>
    <property type="project" value="TreeGrafter"/>
</dbReference>
<comment type="similarity">
    <text evidence="2">Belongs to the FliH family.</text>
</comment>
<evidence type="ECO:0000256" key="8">
    <source>
        <dbReference type="SAM" id="Coils"/>
    </source>
</evidence>
<dbReference type="PANTHER" id="PTHR34982">
    <property type="entry name" value="YOP PROTEINS TRANSLOCATION PROTEIN L"/>
    <property type="match status" value="1"/>
</dbReference>
<dbReference type="RefSeq" id="WP_013969120.1">
    <property type="nucleotide sequence ID" value="NC_015732.1"/>
</dbReference>
<dbReference type="Proteomes" id="UP000000503">
    <property type="component" value="Chromosome"/>
</dbReference>
<dbReference type="InterPro" id="IPR018035">
    <property type="entry name" value="Flagellar_FliH/T3SS_HrpE"/>
</dbReference>
<keyword evidence="7" id="KW-1006">Bacterial flagellum protein export</keyword>
<keyword evidence="10" id="KW-0282">Flagellum</keyword>
<dbReference type="NCBIfam" id="NF005198">
    <property type="entry name" value="PRK06669.1-3"/>
    <property type="match status" value="1"/>
</dbReference>
<reference evidence="11" key="1">
    <citation type="journal article" date="2013" name="Stand. Genomic Sci.">
        <title>Genome sequence of the thermophilic fresh-water bacterium Spirochaeta caldaria type strain (H1(T)), reclassification of Spirochaeta caldaria, Spirochaeta stenostrepta, and Spirochaeta zuelzerae in the genus Treponema as Treponema caldaria comb. nov., Treponema stenostrepta comb. nov., and Treponema zuelzerae comb. nov., and emendation of the genus Treponema.</title>
        <authorList>
            <person name="Abt B."/>
            <person name="Goker M."/>
            <person name="Scheuner C."/>
            <person name="Han C."/>
            <person name="Lu M."/>
            <person name="Misra M."/>
            <person name="Lapidus A."/>
            <person name="Nolan M."/>
            <person name="Lucas S."/>
            <person name="Hammon N."/>
            <person name="Deshpande S."/>
            <person name="Cheng J.F."/>
            <person name="Tapia R."/>
            <person name="Goodwin L.A."/>
            <person name="Pitluck S."/>
            <person name="Liolios K."/>
            <person name="Pagani I."/>
            <person name="Ivanova N."/>
            <person name="Mavromatis K."/>
            <person name="Mikhailova N."/>
            <person name="Huntemann M."/>
            <person name="Pati A."/>
            <person name="Chen A."/>
            <person name="Palaniappan K."/>
            <person name="Land M."/>
            <person name="Hauser L."/>
            <person name="Jeffries C.D."/>
            <person name="Rohde M."/>
            <person name="Spring S."/>
            <person name="Gronow S."/>
            <person name="Detter J.C."/>
            <person name="Bristow J."/>
            <person name="Eisen J.A."/>
            <person name="Markowitz V."/>
            <person name="Hugenholtz P."/>
            <person name="Kyrpides N.C."/>
            <person name="Woyke T."/>
            <person name="Klenk H.P."/>
        </authorList>
    </citation>
    <scope>NUCLEOTIDE SEQUENCE</scope>
    <source>
        <strain evidence="11">ATCC 51460 / DSM 7334 / H1</strain>
    </source>
</reference>
<proteinExistence type="inferred from homology"/>
<dbReference type="OrthoDB" id="306494at2"/>
<feature type="coiled-coil region" evidence="8">
    <location>
        <begin position="27"/>
        <end position="187"/>
    </location>
</feature>
<keyword evidence="10" id="KW-0969">Cilium</keyword>
<feature type="domain" description="Flagellar assembly protein FliH/Type III secretion system HrpE" evidence="9">
    <location>
        <begin position="167"/>
        <end position="293"/>
    </location>
</feature>
<organism evidence="10 11">
    <name type="scientific">Gracilinema caldarium (strain ATCC 51460 / DSM 7334 / H1)</name>
    <name type="common">Treponema caldarium</name>
    <dbReference type="NCBI Taxonomy" id="744872"/>
    <lineage>
        <taxon>Bacteria</taxon>
        <taxon>Pseudomonadati</taxon>
        <taxon>Spirochaetota</taxon>
        <taxon>Spirochaetia</taxon>
        <taxon>Spirochaetales</taxon>
        <taxon>Breznakiellaceae</taxon>
        <taxon>Gracilinema</taxon>
    </lineage>
</organism>
<dbReference type="KEGG" id="scd:Spica_1668"/>
<dbReference type="GO" id="GO:0015031">
    <property type="term" value="P:protein transport"/>
    <property type="evidence" value="ECO:0007669"/>
    <property type="project" value="UniProtKB-KW"/>
</dbReference>
<dbReference type="eggNOG" id="COG1317">
    <property type="taxonomic scope" value="Bacteria"/>
</dbReference>
<dbReference type="Pfam" id="PF02108">
    <property type="entry name" value="FliH"/>
    <property type="match status" value="1"/>
</dbReference>
<dbReference type="STRING" id="744872.Spica_1668"/>
<comment type="function">
    <text evidence="1">Needed for flagellar regrowth and assembly.</text>
</comment>
<keyword evidence="8" id="KW-0175">Coiled coil</keyword>
<dbReference type="AlphaFoldDB" id="F8F1W4"/>
<sequence length="316" mass="35646">MAKAVFRPGEVLVSDKPVVLDVPLGMNSSLQQKKEEEIQELEDYEAYQGPTADDLRREAEAFKAQWEQEREAMINAAKAEAESIIKEAENAAFQEVKRKTDQAQQIRRQAEDEAERIIAEAKRKAQEIEQAAQQAFEKERKEAESAGFAAGREAGYAEGRAEVQRLVERAHQILERAQEKRAEILAETEQQIVDLVLLITRKVIKVISENQRNVVVSNVVQALRKVKGRGDIIIRVNVDDLKLTTEHIKDFIQLIEGVKNIQVVEDSSVDRGGCIIETDFGEIDARISSQLAELEQKILEISPIRAKARTAPLDER</sequence>
<evidence type="ECO:0000313" key="10">
    <source>
        <dbReference type="EMBL" id="AEJ19811.1"/>
    </source>
</evidence>
<evidence type="ECO:0000256" key="3">
    <source>
        <dbReference type="ARBA" id="ARBA00016507"/>
    </source>
</evidence>
<evidence type="ECO:0000256" key="2">
    <source>
        <dbReference type="ARBA" id="ARBA00006602"/>
    </source>
</evidence>
<accession>F8F1W4</accession>
<evidence type="ECO:0000313" key="11">
    <source>
        <dbReference type="Proteomes" id="UP000000503"/>
    </source>
</evidence>
<dbReference type="SUPFAM" id="SSF160527">
    <property type="entry name" value="V-type ATPase subunit E-like"/>
    <property type="match status" value="1"/>
</dbReference>
<dbReference type="EMBL" id="CP002868">
    <property type="protein sequence ID" value="AEJ19811.1"/>
    <property type="molecule type" value="Genomic_DNA"/>
</dbReference>
<evidence type="ECO:0000256" key="6">
    <source>
        <dbReference type="ARBA" id="ARBA00022927"/>
    </source>
</evidence>